<proteinExistence type="predicted"/>
<dbReference type="CDD" id="cd00093">
    <property type="entry name" value="HTH_XRE"/>
    <property type="match status" value="1"/>
</dbReference>
<dbReference type="RefSeq" id="WP_141369922.1">
    <property type="nucleotide sequence ID" value="NZ_BJLQ01000011.1"/>
</dbReference>
<evidence type="ECO:0000313" key="2">
    <source>
        <dbReference type="EMBL" id="GEA84197.1"/>
    </source>
</evidence>
<dbReference type="AlphaFoldDB" id="A0A4Y3KJJ4"/>
<dbReference type="InterPro" id="IPR001387">
    <property type="entry name" value="Cro/C1-type_HTH"/>
</dbReference>
<dbReference type="Proteomes" id="UP000320461">
    <property type="component" value="Unassembled WGS sequence"/>
</dbReference>
<dbReference type="GO" id="GO:0003677">
    <property type="term" value="F:DNA binding"/>
    <property type="evidence" value="ECO:0007669"/>
    <property type="project" value="InterPro"/>
</dbReference>
<accession>A0A4Y3KJJ4</accession>
<dbReference type="SMART" id="SM00530">
    <property type="entry name" value="HTH_XRE"/>
    <property type="match status" value="1"/>
</dbReference>
<organism evidence="2 3">
    <name type="scientific">Cellulomonas gelida</name>
    <dbReference type="NCBI Taxonomy" id="1712"/>
    <lineage>
        <taxon>Bacteria</taxon>
        <taxon>Bacillati</taxon>
        <taxon>Actinomycetota</taxon>
        <taxon>Actinomycetes</taxon>
        <taxon>Micrococcales</taxon>
        <taxon>Cellulomonadaceae</taxon>
        <taxon>Cellulomonas</taxon>
    </lineage>
</organism>
<dbReference type="OrthoDB" id="3237625at2"/>
<reference evidence="2 3" key="1">
    <citation type="submission" date="2019-06" db="EMBL/GenBank/DDBJ databases">
        <title>Whole genome shotgun sequence of Cellulomonas gelida NBRC 3748.</title>
        <authorList>
            <person name="Hosoyama A."/>
            <person name="Uohara A."/>
            <person name="Ohji S."/>
            <person name="Ichikawa N."/>
        </authorList>
    </citation>
    <scope>NUCLEOTIDE SEQUENCE [LARGE SCALE GENOMIC DNA]</scope>
    <source>
        <strain evidence="2 3">NBRC 3748</strain>
    </source>
</reference>
<name>A0A4Y3KJJ4_9CELL</name>
<dbReference type="Gene3D" id="1.10.260.40">
    <property type="entry name" value="lambda repressor-like DNA-binding domains"/>
    <property type="match status" value="1"/>
</dbReference>
<feature type="domain" description="HTH cro/C1-type" evidence="1">
    <location>
        <begin position="15"/>
        <end position="70"/>
    </location>
</feature>
<evidence type="ECO:0000259" key="1">
    <source>
        <dbReference type="PROSITE" id="PS50943"/>
    </source>
</evidence>
<keyword evidence="3" id="KW-1185">Reference proteome</keyword>
<dbReference type="EMBL" id="BJLQ01000011">
    <property type="protein sequence ID" value="GEA84197.1"/>
    <property type="molecule type" value="Genomic_DNA"/>
</dbReference>
<dbReference type="PROSITE" id="PS50943">
    <property type="entry name" value="HTH_CROC1"/>
    <property type="match status" value="1"/>
</dbReference>
<protein>
    <recommendedName>
        <fullName evidence="1">HTH cro/C1-type domain-containing protein</fullName>
    </recommendedName>
</protein>
<dbReference type="SUPFAM" id="SSF47413">
    <property type="entry name" value="lambda repressor-like DNA-binding domains"/>
    <property type="match status" value="1"/>
</dbReference>
<sequence length="193" mass="21642">MSVAVTTETQVGTAVRAQRLSRELDQRDLAELAGVGTSAVRRLESGQGSTMRTLLAVLAVLEMPLTLPTAEHQPPVSRRVRGKTHGRPALERREEKISLELHRAVARRLRHDGPSVRAKARANLPRIESKVHGRQAVDWVRQWRDALDGPTHELLDLLVREDEHGIDMRQVSPFAGVLSDDERTAAIRKARQW</sequence>
<dbReference type="InterPro" id="IPR010982">
    <property type="entry name" value="Lambda_DNA-bd_dom_sf"/>
</dbReference>
<dbReference type="Pfam" id="PF01381">
    <property type="entry name" value="HTH_3"/>
    <property type="match status" value="1"/>
</dbReference>
<comment type="caution">
    <text evidence="2">The sequence shown here is derived from an EMBL/GenBank/DDBJ whole genome shotgun (WGS) entry which is preliminary data.</text>
</comment>
<evidence type="ECO:0000313" key="3">
    <source>
        <dbReference type="Proteomes" id="UP000320461"/>
    </source>
</evidence>
<gene>
    <name evidence="2" type="ORF">CGE01nite_14480</name>
</gene>